<dbReference type="Pfam" id="PF13620">
    <property type="entry name" value="CarboxypepD_reg"/>
    <property type="match status" value="2"/>
</dbReference>
<keyword evidence="1" id="KW-0121">Carboxypeptidase</keyword>
<reference evidence="1" key="1">
    <citation type="journal article" date="2020" name="mSystems">
        <title>Genome- and Community-Level Interaction Insights into Carbon Utilization and Element Cycling Functions of Hydrothermarchaeota in Hydrothermal Sediment.</title>
        <authorList>
            <person name="Zhou Z."/>
            <person name="Liu Y."/>
            <person name="Xu W."/>
            <person name="Pan J."/>
            <person name="Luo Z.H."/>
            <person name="Li M."/>
        </authorList>
    </citation>
    <scope>NUCLEOTIDE SEQUENCE [LARGE SCALE GENOMIC DNA]</scope>
    <source>
        <strain evidence="1">SpSt-301</strain>
    </source>
</reference>
<gene>
    <name evidence="1" type="ORF">ENQ35_02740</name>
</gene>
<dbReference type="GO" id="GO:0004180">
    <property type="term" value="F:carboxypeptidase activity"/>
    <property type="evidence" value="ECO:0007669"/>
    <property type="project" value="UniProtKB-KW"/>
</dbReference>
<sequence length="345" mass="36264">MLWRKNRFKLTVVSLLAVALVLGLCGVAAGGMMTDVDAYMCGVAAGGMMTDVDMYRSSPAGIGGSAAVSGGGTAGVSGLAVVSGGGGLDNIPPPLPPDPPWPPVAVEQADDEAIDDEAVCPYYGAIEGFVTEDTGNLPIWRPIAGALVVAWRIGQAGDALPDPAGAVPVPAPQYVRWTTTDRSGHYLLGEMPPGIYAVSACADWYAPASPQKVEVIAGSTSWQNFKLKGAFGALGGRVRDALGNPIAGATILALPKDQVSPTDVEKALSAQELNALRAKAVYQTKTDRNGYYFIPLVKPGTYWVVAVWRNSAQFKEAKVEAKQLIRVDFRFRGPIPVPKDVVEKP</sequence>
<name>A0A7C1JLQ4_9THEO</name>
<dbReference type="AlphaFoldDB" id="A0A7C1JLQ4"/>
<protein>
    <submittedName>
        <fullName evidence="1">Carboxypeptidase regulatory-like domain-containing protein</fullName>
    </submittedName>
</protein>
<dbReference type="InterPro" id="IPR013784">
    <property type="entry name" value="Carb-bd-like_fold"/>
</dbReference>
<keyword evidence="1" id="KW-0378">Hydrolase</keyword>
<proteinExistence type="predicted"/>
<dbReference type="GO" id="GO:0030246">
    <property type="term" value="F:carbohydrate binding"/>
    <property type="evidence" value="ECO:0007669"/>
    <property type="project" value="InterPro"/>
</dbReference>
<comment type="caution">
    <text evidence="1">The sequence shown here is derived from an EMBL/GenBank/DDBJ whole genome shotgun (WGS) entry which is preliminary data.</text>
</comment>
<dbReference type="EMBL" id="DSMV01000167">
    <property type="protein sequence ID" value="HDW51638.1"/>
    <property type="molecule type" value="Genomic_DNA"/>
</dbReference>
<dbReference type="SUPFAM" id="SSF49452">
    <property type="entry name" value="Starch-binding domain-like"/>
    <property type="match status" value="2"/>
</dbReference>
<dbReference type="Gene3D" id="2.60.40.1120">
    <property type="entry name" value="Carboxypeptidase-like, regulatory domain"/>
    <property type="match status" value="2"/>
</dbReference>
<evidence type="ECO:0000313" key="1">
    <source>
        <dbReference type="EMBL" id="HDW51638.1"/>
    </source>
</evidence>
<keyword evidence="1" id="KW-0645">Protease</keyword>
<organism evidence="1">
    <name type="scientific">Ammonifex degensii</name>
    <dbReference type="NCBI Taxonomy" id="42838"/>
    <lineage>
        <taxon>Bacteria</taxon>
        <taxon>Bacillati</taxon>
        <taxon>Bacillota</taxon>
        <taxon>Clostridia</taxon>
        <taxon>Thermoanaerobacterales</taxon>
        <taxon>Thermoanaerobacteraceae</taxon>
        <taxon>Ammonifex</taxon>
    </lineage>
</organism>
<accession>A0A7C1JLQ4</accession>